<dbReference type="EMBL" id="BNJQ01000029">
    <property type="protein sequence ID" value="GHP10423.1"/>
    <property type="molecule type" value="Genomic_DNA"/>
</dbReference>
<evidence type="ECO:0000313" key="2">
    <source>
        <dbReference type="Proteomes" id="UP000660262"/>
    </source>
</evidence>
<dbReference type="OrthoDB" id="15001at2759"/>
<sequence>MASASSSSMSAPFLHASSTDSALTMGLSRIKAETQIDVPSTSSSMAAIARCEQNAKANQRALLVEKRAAYGMALPASQTIERQMLAKIGASQRLPGLPTSYLGYQALTGELDRLPHAAQFSNMEGRVAAFFHEPEVAPAIGSQRDGAGGQLVGGLHQAMEQRLGL</sequence>
<comment type="caution">
    <text evidence="1">The sequence shown here is derived from an EMBL/GenBank/DDBJ whole genome shotgun (WGS) entry which is preliminary data.</text>
</comment>
<reference evidence="1" key="1">
    <citation type="submission" date="2020-10" db="EMBL/GenBank/DDBJ databases">
        <title>Unveiling of a novel bifunctional photoreceptor, Dualchrome1, isolated from a cosmopolitan green alga.</title>
        <authorList>
            <person name="Suzuki S."/>
            <person name="Kawachi M."/>
        </authorList>
    </citation>
    <scope>NUCLEOTIDE SEQUENCE</scope>
    <source>
        <strain evidence="1">NIES 2893</strain>
    </source>
</reference>
<name>A0A830HUN3_9CHLO</name>
<evidence type="ECO:0000313" key="1">
    <source>
        <dbReference type="EMBL" id="GHP10423.1"/>
    </source>
</evidence>
<accession>A0A830HUN3</accession>
<organism evidence="1 2">
    <name type="scientific">Pycnococcus provasolii</name>
    <dbReference type="NCBI Taxonomy" id="41880"/>
    <lineage>
        <taxon>Eukaryota</taxon>
        <taxon>Viridiplantae</taxon>
        <taxon>Chlorophyta</taxon>
        <taxon>Pseudoscourfieldiophyceae</taxon>
        <taxon>Pseudoscourfieldiales</taxon>
        <taxon>Pycnococcaceae</taxon>
        <taxon>Pycnococcus</taxon>
    </lineage>
</organism>
<proteinExistence type="predicted"/>
<keyword evidence="2" id="KW-1185">Reference proteome</keyword>
<gene>
    <name evidence="1" type="ORF">PPROV_000915400</name>
</gene>
<dbReference type="AlphaFoldDB" id="A0A830HUN3"/>
<protein>
    <submittedName>
        <fullName evidence="1">Uncharacterized protein</fullName>
    </submittedName>
</protein>
<dbReference type="Proteomes" id="UP000660262">
    <property type="component" value="Unassembled WGS sequence"/>
</dbReference>